<feature type="chain" id="PRO_5020040322" description="Secreted protein" evidence="2">
    <location>
        <begin position="21"/>
        <end position="106"/>
    </location>
</feature>
<dbReference type="EMBL" id="BGZK01002180">
    <property type="protein sequence ID" value="GBP91550.1"/>
    <property type="molecule type" value="Genomic_DNA"/>
</dbReference>
<feature type="signal peptide" evidence="2">
    <location>
        <begin position="1"/>
        <end position="20"/>
    </location>
</feature>
<comment type="caution">
    <text evidence="3">The sequence shown here is derived from an EMBL/GenBank/DDBJ whole genome shotgun (WGS) entry which is preliminary data.</text>
</comment>
<accession>A0A4C1ZU75</accession>
<name>A0A4C1ZU75_EUMVA</name>
<evidence type="ECO:0000313" key="4">
    <source>
        <dbReference type="Proteomes" id="UP000299102"/>
    </source>
</evidence>
<dbReference type="Proteomes" id="UP000299102">
    <property type="component" value="Unassembled WGS sequence"/>
</dbReference>
<organism evidence="3 4">
    <name type="scientific">Eumeta variegata</name>
    <name type="common">Bagworm moth</name>
    <name type="synonym">Eumeta japonica</name>
    <dbReference type="NCBI Taxonomy" id="151549"/>
    <lineage>
        <taxon>Eukaryota</taxon>
        <taxon>Metazoa</taxon>
        <taxon>Ecdysozoa</taxon>
        <taxon>Arthropoda</taxon>
        <taxon>Hexapoda</taxon>
        <taxon>Insecta</taxon>
        <taxon>Pterygota</taxon>
        <taxon>Neoptera</taxon>
        <taxon>Endopterygota</taxon>
        <taxon>Lepidoptera</taxon>
        <taxon>Glossata</taxon>
        <taxon>Ditrysia</taxon>
        <taxon>Tineoidea</taxon>
        <taxon>Psychidae</taxon>
        <taxon>Oiketicinae</taxon>
        <taxon>Eumeta</taxon>
    </lineage>
</organism>
<dbReference type="AlphaFoldDB" id="A0A4C1ZU75"/>
<evidence type="ECO:0000256" key="2">
    <source>
        <dbReference type="SAM" id="SignalP"/>
    </source>
</evidence>
<keyword evidence="4" id="KW-1185">Reference proteome</keyword>
<reference evidence="3 4" key="1">
    <citation type="journal article" date="2019" name="Commun. Biol.">
        <title>The bagworm genome reveals a unique fibroin gene that provides high tensile strength.</title>
        <authorList>
            <person name="Kono N."/>
            <person name="Nakamura H."/>
            <person name="Ohtoshi R."/>
            <person name="Tomita M."/>
            <person name="Numata K."/>
            <person name="Arakawa K."/>
        </authorList>
    </citation>
    <scope>NUCLEOTIDE SEQUENCE [LARGE SCALE GENOMIC DNA]</scope>
</reference>
<sequence length="106" mass="12044">MSFNLKRILIIHRVSALATAQPARARGERSAKVFNKRTTKCSSPNYFCERKCKVTSEVRVTRITRVITTRMSETEHRYSPMDRASVEEEPAPARSDECRGGRPGIC</sequence>
<evidence type="ECO:0000313" key="3">
    <source>
        <dbReference type="EMBL" id="GBP91550.1"/>
    </source>
</evidence>
<evidence type="ECO:0008006" key="5">
    <source>
        <dbReference type="Google" id="ProtNLM"/>
    </source>
</evidence>
<evidence type="ECO:0000256" key="1">
    <source>
        <dbReference type="SAM" id="MobiDB-lite"/>
    </source>
</evidence>
<gene>
    <name evidence="3" type="ORF">EVAR_66776_1</name>
</gene>
<protein>
    <recommendedName>
        <fullName evidence="5">Secreted protein</fullName>
    </recommendedName>
</protein>
<feature type="compositionally biased region" description="Basic and acidic residues" evidence="1">
    <location>
        <begin position="72"/>
        <end position="86"/>
    </location>
</feature>
<feature type="region of interest" description="Disordered" evidence="1">
    <location>
        <begin position="71"/>
        <end position="106"/>
    </location>
</feature>
<keyword evidence="2" id="KW-0732">Signal</keyword>
<proteinExistence type="predicted"/>